<proteinExistence type="predicted"/>
<feature type="region of interest" description="Disordered" evidence="1">
    <location>
        <begin position="38"/>
        <end position="65"/>
    </location>
</feature>
<evidence type="ECO:0000256" key="1">
    <source>
        <dbReference type="SAM" id="MobiDB-lite"/>
    </source>
</evidence>
<sequence length="65" mass="6550">MTPMLLSHLTPPVAAAGTPGLRPAGIPVSTLARRSAVPDVGALDDDGPACRENEGGHRADHSATP</sequence>
<accession>A0A8J3RRU6</accession>
<reference evidence="2 3" key="1">
    <citation type="submission" date="2021-01" db="EMBL/GenBank/DDBJ databases">
        <title>Whole genome shotgun sequence of Planobispora longispora NBRC 13918.</title>
        <authorList>
            <person name="Komaki H."/>
            <person name="Tamura T."/>
        </authorList>
    </citation>
    <scope>NUCLEOTIDE SEQUENCE [LARGE SCALE GENOMIC DNA]</scope>
    <source>
        <strain evidence="2 3">NBRC 13918</strain>
    </source>
</reference>
<feature type="compositionally biased region" description="Basic and acidic residues" evidence="1">
    <location>
        <begin position="48"/>
        <end position="65"/>
    </location>
</feature>
<evidence type="ECO:0000313" key="3">
    <source>
        <dbReference type="Proteomes" id="UP000616724"/>
    </source>
</evidence>
<dbReference type="Proteomes" id="UP000616724">
    <property type="component" value="Unassembled WGS sequence"/>
</dbReference>
<gene>
    <name evidence="2" type="ORF">Plo01_54850</name>
</gene>
<dbReference type="AlphaFoldDB" id="A0A8J3RRU6"/>
<dbReference type="EMBL" id="BOOH01000045">
    <property type="protein sequence ID" value="GIH79056.1"/>
    <property type="molecule type" value="Genomic_DNA"/>
</dbReference>
<evidence type="ECO:0000313" key="2">
    <source>
        <dbReference type="EMBL" id="GIH79056.1"/>
    </source>
</evidence>
<protein>
    <submittedName>
        <fullName evidence="2">Uncharacterized protein</fullName>
    </submittedName>
</protein>
<comment type="caution">
    <text evidence="2">The sequence shown here is derived from an EMBL/GenBank/DDBJ whole genome shotgun (WGS) entry which is preliminary data.</text>
</comment>
<organism evidence="2 3">
    <name type="scientific">Planobispora longispora</name>
    <dbReference type="NCBI Taxonomy" id="28887"/>
    <lineage>
        <taxon>Bacteria</taxon>
        <taxon>Bacillati</taxon>
        <taxon>Actinomycetota</taxon>
        <taxon>Actinomycetes</taxon>
        <taxon>Streptosporangiales</taxon>
        <taxon>Streptosporangiaceae</taxon>
        <taxon>Planobispora</taxon>
    </lineage>
</organism>
<feature type="region of interest" description="Disordered" evidence="1">
    <location>
        <begin position="1"/>
        <end position="20"/>
    </location>
</feature>
<keyword evidence="3" id="KW-1185">Reference proteome</keyword>
<name>A0A8J3RRU6_9ACTN</name>